<evidence type="ECO:0000256" key="3">
    <source>
        <dbReference type="ARBA" id="ARBA00022840"/>
    </source>
</evidence>
<dbReference type="Proteomes" id="UP000075324">
    <property type="component" value="Unassembled WGS sequence"/>
</dbReference>
<name>A0A150MR48_9BACL</name>
<dbReference type="SMART" id="SM00382">
    <property type="entry name" value="AAA"/>
    <property type="match status" value="1"/>
</dbReference>
<keyword evidence="1" id="KW-0813">Transport</keyword>
<dbReference type="InterPro" id="IPR003439">
    <property type="entry name" value="ABC_transporter-like_ATP-bd"/>
</dbReference>
<dbReference type="GO" id="GO:0005524">
    <property type="term" value="F:ATP binding"/>
    <property type="evidence" value="ECO:0007669"/>
    <property type="project" value="UniProtKB-KW"/>
</dbReference>
<organism evidence="5 6">
    <name type="scientific">Parageobacillus toebii</name>
    <dbReference type="NCBI Taxonomy" id="153151"/>
    <lineage>
        <taxon>Bacteria</taxon>
        <taxon>Bacillati</taxon>
        <taxon>Bacillota</taxon>
        <taxon>Bacilli</taxon>
        <taxon>Bacillales</taxon>
        <taxon>Anoxybacillaceae</taxon>
        <taxon>Parageobacillus</taxon>
    </lineage>
</organism>
<dbReference type="AlphaFoldDB" id="A0A150MR48"/>
<dbReference type="PANTHER" id="PTHR42734">
    <property type="entry name" value="METAL TRANSPORT SYSTEM ATP-BINDING PROTEIN TM_0124-RELATED"/>
    <property type="match status" value="1"/>
</dbReference>
<sequence>MENIISMKNVSLIRGDRVILKDINWEVKEKEQWVILGLNGSGKTSILNIITGYQYPTKGEVSVLGHQFGKTNLPELRKQIGFVSSSLDRFNQTLRSETVEDIVISGKFASIGLYENVTNDDREQAEQLMASLRIDHLKGKTYDTLSEGEKRKVLIGRALMAKPKLLILDEPSIGLDILAREDILSLTKEIIAHQQCHVLYVTHYIEEIIEEMTHVLLLKEGQIVAAGRKEKVLTDECLSETFQLAMKVHWENNRPWASIHKNISWTKFAEVESNK</sequence>
<evidence type="ECO:0000256" key="1">
    <source>
        <dbReference type="ARBA" id="ARBA00022448"/>
    </source>
</evidence>
<dbReference type="Pfam" id="PF00005">
    <property type="entry name" value="ABC_tran"/>
    <property type="match status" value="1"/>
</dbReference>
<gene>
    <name evidence="5" type="ORF">B4110_1854</name>
</gene>
<accession>A0A150MR48</accession>
<dbReference type="PROSITE" id="PS50893">
    <property type="entry name" value="ABC_TRANSPORTER_2"/>
    <property type="match status" value="1"/>
</dbReference>
<dbReference type="GO" id="GO:0016887">
    <property type="term" value="F:ATP hydrolysis activity"/>
    <property type="evidence" value="ECO:0007669"/>
    <property type="project" value="InterPro"/>
</dbReference>
<dbReference type="InterPro" id="IPR050153">
    <property type="entry name" value="Metal_Ion_Import_ABC"/>
</dbReference>
<dbReference type="InterPro" id="IPR003593">
    <property type="entry name" value="AAA+_ATPase"/>
</dbReference>
<evidence type="ECO:0000313" key="6">
    <source>
        <dbReference type="Proteomes" id="UP000075324"/>
    </source>
</evidence>
<dbReference type="EMBL" id="LQYW01000116">
    <property type="protein sequence ID" value="KYD26956.1"/>
    <property type="molecule type" value="Genomic_DNA"/>
</dbReference>
<dbReference type="InterPro" id="IPR027417">
    <property type="entry name" value="P-loop_NTPase"/>
</dbReference>
<proteinExistence type="predicted"/>
<evidence type="ECO:0000313" key="5">
    <source>
        <dbReference type="EMBL" id="KYD26956.1"/>
    </source>
</evidence>
<feature type="domain" description="ABC transporter" evidence="4">
    <location>
        <begin position="5"/>
        <end position="245"/>
    </location>
</feature>
<dbReference type="PATRIC" id="fig|153151.4.peg.614"/>
<reference evidence="5 6" key="1">
    <citation type="submission" date="2016-01" db="EMBL/GenBank/DDBJ databases">
        <title>Draft Genome Sequences of Seven Thermophilic Sporeformers Isolated from Foods.</title>
        <authorList>
            <person name="Berendsen E.M."/>
            <person name="Wells-Bennik M.H."/>
            <person name="Krawcyk A.O."/>
            <person name="De Jong A."/>
            <person name="Holsappel S."/>
            <person name="Eijlander R.T."/>
            <person name="Kuipers O.P."/>
        </authorList>
    </citation>
    <scope>NUCLEOTIDE SEQUENCE [LARGE SCALE GENOMIC DNA]</scope>
    <source>
        <strain evidence="5 6">B4110</strain>
    </source>
</reference>
<evidence type="ECO:0000256" key="2">
    <source>
        <dbReference type="ARBA" id="ARBA00022741"/>
    </source>
</evidence>
<dbReference type="Gene3D" id="3.40.50.300">
    <property type="entry name" value="P-loop containing nucleotide triphosphate hydrolases"/>
    <property type="match status" value="1"/>
</dbReference>
<protein>
    <recommendedName>
        <fullName evidence="4">ABC transporter domain-containing protein</fullName>
    </recommendedName>
</protein>
<keyword evidence="3" id="KW-0067">ATP-binding</keyword>
<comment type="caution">
    <text evidence="5">The sequence shown here is derived from an EMBL/GenBank/DDBJ whole genome shotgun (WGS) entry which is preliminary data.</text>
</comment>
<keyword evidence="2" id="KW-0547">Nucleotide-binding</keyword>
<evidence type="ECO:0000259" key="4">
    <source>
        <dbReference type="PROSITE" id="PS50893"/>
    </source>
</evidence>
<dbReference type="RefSeq" id="WP_062678608.1">
    <property type="nucleotide sequence ID" value="NZ_LQYW01000116.1"/>
</dbReference>
<dbReference type="SUPFAM" id="SSF52540">
    <property type="entry name" value="P-loop containing nucleoside triphosphate hydrolases"/>
    <property type="match status" value="1"/>
</dbReference>